<feature type="transmembrane region" description="Helical" evidence="1">
    <location>
        <begin position="69"/>
        <end position="90"/>
    </location>
</feature>
<dbReference type="Proteomes" id="UP001058650">
    <property type="component" value="Chromosome"/>
</dbReference>
<evidence type="ECO:0000256" key="1">
    <source>
        <dbReference type="SAM" id="Phobius"/>
    </source>
</evidence>
<evidence type="ECO:0000313" key="2">
    <source>
        <dbReference type="EMBL" id="UWE03473.1"/>
    </source>
</evidence>
<dbReference type="EMBL" id="CP103866">
    <property type="protein sequence ID" value="UWE03473.1"/>
    <property type="molecule type" value="Genomic_DNA"/>
</dbReference>
<reference evidence="2" key="1">
    <citation type="submission" date="2022-08" db="EMBL/GenBank/DDBJ databases">
        <title>The complete genome sequence of the thermophilic bacterium Laceyella sacchari FBKL4.010 reveals the basis for tetramethylpyrazine biosynthesis in Moutai-flavor Daqu.</title>
        <authorList>
            <person name="Li D."/>
            <person name="Huang W."/>
            <person name="Wang C."/>
            <person name="Qiu S."/>
        </authorList>
    </citation>
    <scope>NUCLEOTIDE SEQUENCE</scope>
    <source>
        <strain evidence="2">FBKL4.014</strain>
    </source>
</reference>
<sequence length="111" mass="12674">MTGKFRQIDIKIVAIMVVIIWPKLWSCADDPDAKGPFGVDVGQGVSISFATTPLHKQAFNYTRFIHCKFFYFGGSTLYGAGFFISANVYHREAWVDFLRMICIIIHDDEFL</sequence>
<keyword evidence="1" id="KW-0812">Transmembrane</keyword>
<evidence type="ECO:0000313" key="3">
    <source>
        <dbReference type="Proteomes" id="UP001058650"/>
    </source>
</evidence>
<keyword evidence="1" id="KW-1133">Transmembrane helix</keyword>
<organism evidence="2 3">
    <name type="scientific">Laceyella sacchari</name>
    <name type="common">Thermoactinomyces thalpophilus</name>
    <dbReference type="NCBI Taxonomy" id="37482"/>
    <lineage>
        <taxon>Bacteria</taxon>
        <taxon>Bacillati</taxon>
        <taxon>Bacillota</taxon>
        <taxon>Bacilli</taxon>
        <taxon>Bacillales</taxon>
        <taxon>Thermoactinomycetaceae</taxon>
        <taxon>Laceyella</taxon>
    </lineage>
</organism>
<protein>
    <submittedName>
        <fullName evidence="2">Uncharacterized protein</fullName>
    </submittedName>
</protein>
<accession>A0ABY5U1U0</accession>
<keyword evidence="1" id="KW-0472">Membrane</keyword>
<name>A0ABY5U1U0_LACSH</name>
<gene>
    <name evidence="2" type="ORF">NYR52_15440</name>
</gene>
<dbReference type="RefSeq" id="WP_259435993.1">
    <property type="nucleotide sequence ID" value="NZ_CP103866.1"/>
</dbReference>
<proteinExistence type="predicted"/>
<keyword evidence="3" id="KW-1185">Reference proteome</keyword>